<evidence type="ECO:0000256" key="8">
    <source>
        <dbReference type="ARBA" id="ARBA00022723"/>
    </source>
</evidence>
<dbReference type="PROSITE" id="PS01166">
    <property type="entry name" value="RNA_POL_BETA"/>
    <property type="match status" value="1"/>
</dbReference>
<evidence type="ECO:0000256" key="5">
    <source>
        <dbReference type="ARBA" id="ARBA00022490"/>
    </source>
</evidence>
<comment type="similarity">
    <text evidence="3 14">Belongs to the RNA polymerase beta chain family.</text>
</comment>
<evidence type="ECO:0000256" key="10">
    <source>
        <dbReference type="ARBA" id="ARBA00023125"/>
    </source>
</evidence>
<feature type="compositionally biased region" description="Low complexity" evidence="16">
    <location>
        <begin position="1163"/>
        <end position="1179"/>
    </location>
</feature>
<keyword evidence="11 15" id="KW-0804">Transcription</keyword>
<dbReference type="PANTHER" id="PTHR20856">
    <property type="entry name" value="DNA-DIRECTED RNA POLYMERASE I SUBUNIT 2"/>
    <property type="match status" value="1"/>
</dbReference>
<keyword evidence="10" id="KW-0238">DNA-binding</keyword>
<dbReference type="Gene3D" id="3.90.1070.20">
    <property type="match status" value="1"/>
</dbReference>
<dbReference type="GO" id="GO:0003899">
    <property type="term" value="F:DNA-directed RNA polymerase activity"/>
    <property type="evidence" value="ECO:0007669"/>
    <property type="project" value="UniProtKB-EC"/>
</dbReference>
<evidence type="ECO:0000256" key="2">
    <source>
        <dbReference type="ARBA" id="ARBA00004496"/>
    </source>
</evidence>
<proteinExistence type="inferred from homology"/>
<dbReference type="InterPro" id="IPR014724">
    <property type="entry name" value="RNA_pol_RPB2_OB-fold"/>
</dbReference>
<evidence type="ECO:0000256" key="14">
    <source>
        <dbReference type="RuleBase" id="RU000434"/>
    </source>
</evidence>
<keyword evidence="5" id="KW-0963">Cytoplasm</keyword>
<dbReference type="eggNOG" id="arCOG01762">
    <property type="taxonomic scope" value="Archaea"/>
</dbReference>
<gene>
    <name evidence="24" type="ordered locus">ASAC_1175</name>
</gene>
<keyword evidence="4 15" id="KW-0240">DNA-directed RNA polymerase</keyword>
<feature type="domain" description="RNA polymerase Rpb2" evidence="19">
    <location>
        <begin position="203"/>
        <end position="366"/>
    </location>
</feature>
<dbReference type="InterPro" id="IPR007645">
    <property type="entry name" value="RNA_pol_Rpb2_3"/>
</dbReference>
<dbReference type="Pfam" id="PF04563">
    <property type="entry name" value="RNA_pol_Rpb2_1"/>
    <property type="match status" value="1"/>
</dbReference>
<evidence type="ECO:0000259" key="19">
    <source>
        <dbReference type="Pfam" id="PF04561"/>
    </source>
</evidence>
<dbReference type="Gene3D" id="3.90.1100.10">
    <property type="match status" value="1"/>
</dbReference>
<dbReference type="GO" id="GO:0006351">
    <property type="term" value="P:DNA-templated transcription"/>
    <property type="evidence" value="ECO:0007669"/>
    <property type="project" value="InterPro"/>
</dbReference>
<accession>D9Q2P2</accession>
<keyword evidence="9" id="KW-0862">Zinc</keyword>
<dbReference type="GO" id="GO:0032549">
    <property type="term" value="F:ribonucleoside binding"/>
    <property type="evidence" value="ECO:0007669"/>
    <property type="project" value="InterPro"/>
</dbReference>
<dbReference type="Pfam" id="PF04567">
    <property type="entry name" value="RNA_pol_Rpb2_5"/>
    <property type="match status" value="1"/>
</dbReference>
<dbReference type="InterPro" id="IPR019969">
    <property type="entry name" value="RNAP_Rpo2"/>
</dbReference>
<dbReference type="STRING" id="666510.ASAC_1175"/>
<dbReference type="Gene3D" id="2.40.50.150">
    <property type="match status" value="1"/>
</dbReference>
<comment type="cofactor">
    <cofactor evidence="1">
        <name>Zn(2+)</name>
        <dbReference type="ChEBI" id="CHEBI:29105"/>
    </cofactor>
</comment>
<dbReference type="KEGG" id="asc:ASAC_1175"/>
<feature type="region of interest" description="Disordered" evidence="16">
    <location>
        <begin position="1158"/>
        <end position="1179"/>
    </location>
</feature>
<feature type="domain" description="RNA polymerase Rpb2" evidence="21">
    <location>
        <begin position="435"/>
        <end position="499"/>
    </location>
</feature>
<dbReference type="Gene3D" id="2.40.270.10">
    <property type="entry name" value="DNA-directed RNA polymerase, subunit 2, domain 6"/>
    <property type="match status" value="1"/>
</dbReference>
<dbReference type="EC" id="2.7.7.6" evidence="15"/>
<evidence type="ECO:0000256" key="7">
    <source>
        <dbReference type="ARBA" id="ARBA00022695"/>
    </source>
</evidence>
<evidence type="ECO:0000313" key="25">
    <source>
        <dbReference type="Proteomes" id="UP000000346"/>
    </source>
</evidence>
<dbReference type="NCBIfam" id="NF006335">
    <property type="entry name" value="PRK08565.1"/>
    <property type="match status" value="1"/>
</dbReference>
<comment type="subcellular location">
    <subcellularLocation>
        <location evidence="2">Cytoplasm</location>
    </subcellularLocation>
</comment>
<evidence type="ECO:0000259" key="17">
    <source>
        <dbReference type="Pfam" id="PF00562"/>
    </source>
</evidence>
<keyword evidence="7 15" id="KW-0548">Nucleotidyltransferase</keyword>
<dbReference type="InParanoid" id="D9Q2P2"/>
<dbReference type="InterPro" id="IPR007121">
    <property type="entry name" value="RNA_pol_bsu_CS"/>
</dbReference>
<organism evidence="24 25">
    <name type="scientific">Acidilobus saccharovorans (strain DSM 16705 / JCM 18335 / VKM B-2471 / 345-15)</name>
    <dbReference type="NCBI Taxonomy" id="666510"/>
    <lineage>
        <taxon>Archaea</taxon>
        <taxon>Thermoproteota</taxon>
        <taxon>Thermoprotei</taxon>
        <taxon>Acidilobales</taxon>
        <taxon>Acidilobaceae</taxon>
        <taxon>Acidilobus</taxon>
    </lineage>
</organism>
<dbReference type="Gene3D" id="3.90.1110.10">
    <property type="entry name" value="RNA polymerase Rpb2, domain 2"/>
    <property type="match status" value="1"/>
</dbReference>
<dbReference type="InterPro" id="IPR037034">
    <property type="entry name" value="RNA_pol_Rpb2_2_sf"/>
</dbReference>
<dbReference type="InterPro" id="IPR007647">
    <property type="entry name" value="RNA_pol_Rpb2_5"/>
</dbReference>
<comment type="subunit">
    <text evidence="12">Part of the RNA polymerase complex.</text>
</comment>
<comment type="function">
    <text evidence="15">DNA-dependent RNA polymerase catalyzes the transcription of DNA into RNA using the four ribonucleoside triphosphates as substrates.</text>
</comment>
<sequence>MSLMTSEQLTKDDLWIVFRQYIRETGLARQHLDSYNAFVTERMQEIVDSFGEIRPLYKQVSRRREAAPEEGPDIKIVLGKIRIGEPQVKEADGNLRRKDVTPLEARLRNFTYSAPLFLQMKLVENGTEVYSDEVKVGDFPIMVKSVIDPLSKASYRELLEAGEDPNDPGGYFIINGSERVVVAQEDLAVNRIIVGVSTANTAKITHSAKTVSTILGLRRQVIVDRMSDGSLEVSMSRLNYRIPFIVMMKALGLEKDAEIAAAVSPDPDVQRELLPSFEKVSAAIRTKEDALEFLGNRIATGQPREIRIQRAEEFIDTQFLPHIGLTPADRLAKAYFLGEMANRVLQLYLGKRQEDDKDHLANKRLRLAGDLIAEIFRDAFQQLATLIASELEEYISQHRKVRDLRSLVRPDIITERVRAALATGNWTGNRTGVSQALDRTNWMSLLSHLRRVISPLSRGESNFEARDLHGTHWGRLCPFETPEGINCGLVKNLAMTAYISVGVNEQHVKNILMSMDLIPLDDAIKEIASGEPEAIEKYTNMAKVFLNGKPIGYVQDGAELRRKLIAMRRSGSLSYEVSVAYIEQGGIKEVYINTDEGRLMRPVIVVENGKPKLTKEMVEKVKRGEMSFWDLVRNGVIEFLDPDEEENAYVAESPEEVTPEHTHLEMWTPGIFSVVTSITPFLEHNQSPRNTYQAAMAKQALGLYALNYQYRMDSHAYLLHYPQKPIVQTRSLEEIGYNDRPSGQNFIVAIMPYMGYNMEDAIIMNKTSVDYGLGRAHFFRVYTVMENTYAGGLKDTITVPSPKLYDHKGDQYYTKLGPDGIIEPEVEVDGGDVLVGRESPPRFLGEERVMSLGTLTKRDTSVQLRYGEHGVVDTVLITQTTDRNLLVKVKVRDLRIPELGDKFASRHGQKGVVGMLYPKYDMPYTEDGIVPDIIINPHGIPSRMTVGQILELITGKAAAMEARYVDGTPFYKDDVDQYKIILIKHGYSPDGTEVMYDGRTGQLLETPISIGVVFYQRLYHMVADKMHARATGKVQLLTRQPTEGKARQGGLRFGEMERDCLVGHGATMLLRDRMLDGSDAYTMYVCTLCGHVAWYNSRKNVYECPIHGENGDIKPVKVPYAFKLFLQEIMSMGIKPRIEVSDRISLLDRISQAGMSKLSAATNGNQGNNDKSNGNGSSS</sequence>
<evidence type="ECO:0000259" key="21">
    <source>
        <dbReference type="Pfam" id="PF04565"/>
    </source>
</evidence>
<keyword evidence="6 15" id="KW-0808">Transferase</keyword>
<feature type="domain" description="RNA polymerase Rpb2" evidence="18">
    <location>
        <begin position="1049"/>
        <end position="1139"/>
    </location>
</feature>
<evidence type="ECO:0000256" key="16">
    <source>
        <dbReference type="SAM" id="MobiDB-lite"/>
    </source>
</evidence>
<dbReference type="AlphaFoldDB" id="D9Q2P2"/>
<evidence type="ECO:0000256" key="12">
    <source>
        <dbReference type="ARBA" id="ARBA00025838"/>
    </source>
</evidence>
<dbReference type="InterPro" id="IPR007644">
    <property type="entry name" value="RNA_pol_bsu_protrusion"/>
</dbReference>
<dbReference type="NCBIfam" id="NF007175">
    <property type="entry name" value="PRK09606.1"/>
    <property type="match status" value="1"/>
</dbReference>
<dbReference type="Pfam" id="PF04566">
    <property type="entry name" value="RNA_pol_Rpb2_4"/>
    <property type="match status" value="1"/>
</dbReference>
<dbReference type="Pfam" id="PF04565">
    <property type="entry name" value="RNA_pol_Rpb2_3"/>
    <property type="match status" value="1"/>
</dbReference>
<dbReference type="GO" id="GO:0000428">
    <property type="term" value="C:DNA-directed RNA polymerase complex"/>
    <property type="evidence" value="ECO:0007669"/>
    <property type="project" value="UniProtKB-KW"/>
</dbReference>
<feature type="domain" description="RNA polymerase beta subunit protrusion" evidence="20">
    <location>
        <begin position="26"/>
        <end position="414"/>
    </location>
</feature>
<dbReference type="Pfam" id="PF00562">
    <property type="entry name" value="RNA_pol_Rpb2_6"/>
    <property type="match status" value="1"/>
</dbReference>
<dbReference type="Proteomes" id="UP000000346">
    <property type="component" value="Chromosome"/>
</dbReference>
<evidence type="ECO:0000259" key="18">
    <source>
        <dbReference type="Pfam" id="PF04560"/>
    </source>
</evidence>
<dbReference type="InterPro" id="IPR007641">
    <property type="entry name" value="RNA_pol_Rpb2_7"/>
</dbReference>
<dbReference type="NCBIfam" id="TIGR03670">
    <property type="entry name" value="rpoB_arch"/>
    <property type="match status" value="1"/>
</dbReference>
<evidence type="ECO:0000259" key="22">
    <source>
        <dbReference type="Pfam" id="PF04566"/>
    </source>
</evidence>
<comment type="catalytic activity">
    <reaction evidence="13 15">
        <text>RNA(n) + a ribonucleoside 5'-triphosphate = RNA(n+1) + diphosphate</text>
        <dbReference type="Rhea" id="RHEA:21248"/>
        <dbReference type="Rhea" id="RHEA-COMP:14527"/>
        <dbReference type="Rhea" id="RHEA-COMP:17342"/>
        <dbReference type="ChEBI" id="CHEBI:33019"/>
        <dbReference type="ChEBI" id="CHEBI:61557"/>
        <dbReference type="ChEBI" id="CHEBI:140395"/>
        <dbReference type="EC" id="2.7.7.6"/>
    </reaction>
</comment>
<dbReference type="Pfam" id="PF04561">
    <property type="entry name" value="RNA_pol_Rpb2_2"/>
    <property type="match status" value="1"/>
</dbReference>
<reference evidence="24 25" key="1">
    <citation type="journal article" date="2010" name="Appl. Environ. Microbiol.">
        <title>The genome sequence of the crenarchaeon Acidilobus saccharovorans supports a new order, Acidilobales, and suggests an important ecological role in terrestrial acidic hot springs.</title>
        <authorList>
            <person name="Mardanov A.V."/>
            <person name="Svetlitchnyi V.A."/>
            <person name="Beletsky A.V."/>
            <person name="Prokofeva M.I."/>
            <person name="Bonch-Osmolovskaya E.A."/>
            <person name="Ravin N.V."/>
            <person name="Skryabin K.G."/>
        </authorList>
    </citation>
    <scope>NUCLEOTIDE SEQUENCE [LARGE SCALE GENOMIC DNA]</scope>
    <source>
        <strain evidence="25">DSM 16705 / JCM 18335 / VKM B-2471 / 345-15</strain>
    </source>
</reference>
<evidence type="ECO:0000256" key="11">
    <source>
        <dbReference type="ARBA" id="ARBA00023163"/>
    </source>
</evidence>
<evidence type="ECO:0000256" key="15">
    <source>
        <dbReference type="RuleBase" id="RU363031"/>
    </source>
</evidence>
<dbReference type="InterPro" id="IPR007642">
    <property type="entry name" value="RNA_pol_Rpb2_2"/>
</dbReference>
<protein>
    <recommendedName>
        <fullName evidence="15">DNA-directed RNA polymerase subunit beta</fullName>
        <ecNumber evidence="15">2.7.7.6</ecNumber>
    </recommendedName>
</protein>
<feature type="domain" description="RNA polymerase Rpb2" evidence="23">
    <location>
        <begin position="628"/>
        <end position="660"/>
    </location>
</feature>
<dbReference type="FunFam" id="2.40.270.10:FF:000011">
    <property type="entry name" value="DNA-directed RNA polymerase subunit beta"/>
    <property type="match status" value="1"/>
</dbReference>
<evidence type="ECO:0000256" key="6">
    <source>
        <dbReference type="ARBA" id="ARBA00022679"/>
    </source>
</evidence>
<dbReference type="SUPFAM" id="SSF64484">
    <property type="entry name" value="beta and beta-prime subunits of DNA dependent RNA-polymerase"/>
    <property type="match status" value="1"/>
</dbReference>
<evidence type="ECO:0000256" key="3">
    <source>
        <dbReference type="ARBA" id="ARBA00006835"/>
    </source>
</evidence>
<feature type="domain" description="DNA-directed RNA polymerase subunit 2 hybrid-binding" evidence="17">
    <location>
        <begin position="676"/>
        <end position="1047"/>
    </location>
</feature>
<dbReference type="FunCoup" id="D9Q2P2">
    <property type="interactions" value="145"/>
</dbReference>
<evidence type="ECO:0000259" key="23">
    <source>
        <dbReference type="Pfam" id="PF04567"/>
    </source>
</evidence>
<dbReference type="CDD" id="cd00653">
    <property type="entry name" value="RNA_pol_B_RPB2"/>
    <property type="match status" value="1"/>
</dbReference>
<evidence type="ECO:0000256" key="4">
    <source>
        <dbReference type="ARBA" id="ARBA00022478"/>
    </source>
</evidence>
<evidence type="ECO:0000256" key="1">
    <source>
        <dbReference type="ARBA" id="ARBA00001947"/>
    </source>
</evidence>
<dbReference type="EMBL" id="CP001742">
    <property type="protein sequence ID" value="ADL19580.1"/>
    <property type="molecule type" value="Genomic_DNA"/>
</dbReference>
<dbReference type="InterPro" id="IPR007120">
    <property type="entry name" value="DNA-dir_RNAP_su2_dom"/>
</dbReference>
<dbReference type="Pfam" id="PF04560">
    <property type="entry name" value="RNA_pol_Rpb2_7"/>
    <property type="match status" value="1"/>
</dbReference>
<dbReference type="GO" id="GO:0005737">
    <property type="term" value="C:cytoplasm"/>
    <property type="evidence" value="ECO:0007669"/>
    <property type="project" value="UniProtKB-SubCell"/>
</dbReference>
<keyword evidence="25" id="KW-1185">Reference proteome</keyword>
<evidence type="ECO:0000259" key="20">
    <source>
        <dbReference type="Pfam" id="PF04563"/>
    </source>
</evidence>
<dbReference type="HOGENOM" id="CLU_000524_5_0_2"/>
<dbReference type="GO" id="GO:0008270">
    <property type="term" value="F:zinc ion binding"/>
    <property type="evidence" value="ECO:0007669"/>
    <property type="project" value="InterPro"/>
</dbReference>
<evidence type="ECO:0000313" key="24">
    <source>
        <dbReference type="EMBL" id="ADL19580.1"/>
    </source>
</evidence>
<dbReference type="InterPro" id="IPR007646">
    <property type="entry name" value="RNA_pol_Rpb2_4"/>
</dbReference>
<evidence type="ECO:0000256" key="13">
    <source>
        <dbReference type="ARBA" id="ARBA00048552"/>
    </source>
</evidence>
<dbReference type="GO" id="GO:0003677">
    <property type="term" value="F:DNA binding"/>
    <property type="evidence" value="ECO:0007669"/>
    <property type="project" value="UniProtKB-KW"/>
</dbReference>
<dbReference type="InterPro" id="IPR015712">
    <property type="entry name" value="DNA-dir_RNA_pol_su2"/>
</dbReference>
<dbReference type="Gene3D" id="3.90.1800.10">
    <property type="entry name" value="RNA polymerase alpha subunit dimerisation domain"/>
    <property type="match status" value="1"/>
</dbReference>
<name>D9Q2P2_ACIS3</name>
<evidence type="ECO:0000256" key="9">
    <source>
        <dbReference type="ARBA" id="ARBA00022833"/>
    </source>
</evidence>
<keyword evidence="8" id="KW-0479">Metal-binding</keyword>
<dbReference type="InterPro" id="IPR037033">
    <property type="entry name" value="DNA-dir_RNAP_su2_hyb_sf"/>
</dbReference>
<feature type="domain" description="RNA polymerase Rpb2" evidence="22">
    <location>
        <begin position="544"/>
        <end position="607"/>
    </location>
</feature>